<dbReference type="Gene3D" id="2.30.42.10">
    <property type="match status" value="1"/>
</dbReference>
<evidence type="ECO:0000313" key="5">
    <source>
        <dbReference type="Proteomes" id="UP000621560"/>
    </source>
</evidence>
<dbReference type="Pfam" id="PF05362">
    <property type="entry name" value="Lon_C"/>
    <property type="match status" value="1"/>
</dbReference>
<dbReference type="GO" id="GO:0004252">
    <property type="term" value="F:serine-type endopeptidase activity"/>
    <property type="evidence" value="ECO:0007669"/>
    <property type="project" value="InterPro"/>
</dbReference>
<name>A0A927BVA3_9BACL</name>
<dbReference type="Proteomes" id="UP000621560">
    <property type="component" value="Unassembled WGS sequence"/>
</dbReference>
<feature type="domain" description="PDZ" evidence="3">
    <location>
        <begin position="130"/>
        <end position="199"/>
    </location>
</feature>
<evidence type="ECO:0000259" key="3">
    <source>
        <dbReference type="Pfam" id="PF13180"/>
    </source>
</evidence>
<accession>A0A927BVA3</accession>
<dbReference type="AlphaFoldDB" id="A0A927BVA3"/>
<dbReference type="InterPro" id="IPR020568">
    <property type="entry name" value="Ribosomal_Su5_D2-typ_SF"/>
</dbReference>
<dbReference type="EMBL" id="JACXIZ010000021">
    <property type="protein sequence ID" value="MBD2846129.1"/>
    <property type="molecule type" value="Genomic_DNA"/>
</dbReference>
<reference evidence="4" key="1">
    <citation type="submission" date="2020-09" db="EMBL/GenBank/DDBJ databases">
        <title>A novel bacterium of genus Paenibacillus, isolated from South China Sea.</title>
        <authorList>
            <person name="Huang H."/>
            <person name="Mo K."/>
            <person name="Hu Y."/>
        </authorList>
    </citation>
    <scope>NUCLEOTIDE SEQUENCE</scope>
    <source>
        <strain evidence="4">IB182496</strain>
    </source>
</reference>
<dbReference type="Gene3D" id="3.30.230.10">
    <property type="match status" value="1"/>
</dbReference>
<sequence>MRANQPNMWRSMLRPALFAALVMVFLLYIPTPYVVYEPGIVEKAGPMVNVAYADPQGRGSFMLTTVQLSNANFWTVARTWWADDMLLVRKSELLGGRSPTEYAERLVTIMHNSQSNAIEAAYRQTGIEYRIEPLELIVTDVAELGEAGFRPGDVLIELDGMPIRSADELAQQMTALRAGQALHWRIRRGSTEQELTTSVSADLSAAQAIDLPRLFGVQLAQVRDLVPSHKGWKVSIESGSIGGPSAGLIFALQILDELTAGDLTGGRRIAGTGTIGPDGVVGPIGGVGLKVVAAARSGAALFLAPGPNYEEAARKAEAIGTDMQIVAADTLGEAIAALGEDARRQVGRR</sequence>
<dbReference type="GO" id="GO:0004176">
    <property type="term" value="F:ATP-dependent peptidase activity"/>
    <property type="evidence" value="ECO:0007669"/>
    <property type="project" value="InterPro"/>
</dbReference>
<dbReference type="RefSeq" id="WP_190918297.1">
    <property type="nucleotide sequence ID" value="NZ_JACXIZ010000021.1"/>
</dbReference>
<keyword evidence="5" id="KW-1185">Reference proteome</keyword>
<dbReference type="Pfam" id="PF13180">
    <property type="entry name" value="PDZ_2"/>
    <property type="match status" value="1"/>
</dbReference>
<organism evidence="4 5">
    <name type="scientific">Paenibacillus sabuli</name>
    <dbReference type="NCBI Taxonomy" id="2772509"/>
    <lineage>
        <taxon>Bacteria</taxon>
        <taxon>Bacillati</taxon>
        <taxon>Bacillota</taxon>
        <taxon>Bacilli</taxon>
        <taxon>Bacillales</taxon>
        <taxon>Paenibacillaceae</taxon>
        <taxon>Paenibacillus</taxon>
    </lineage>
</organism>
<proteinExistence type="predicted"/>
<keyword evidence="1" id="KW-0812">Transmembrane</keyword>
<evidence type="ECO:0000259" key="2">
    <source>
        <dbReference type="Pfam" id="PF05362"/>
    </source>
</evidence>
<evidence type="ECO:0000313" key="4">
    <source>
        <dbReference type="EMBL" id="MBD2846129.1"/>
    </source>
</evidence>
<comment type="caution">
    <text evidence="4">The sequence shown here is derived from an EMBL/GenBank/DDBJ whole genome shotgun (WGS) entry which is preliminary data.</text>
</comment>
<feature type="domain" description="Lon proteolytic" evidence="2">
    <location>
        <begin position="242"/>
        <end position="336"/>
    </location>
</feature>
<dbReference type="InterPro" id="IPR008269">
    <property type="entry name" value="Lon_proteolytic"/>
</dbReference>
<dbReference type="InterPro" id="IPR027065">
    <property type="entry name" value="Lon_Prtase"/>
</dbReference>
<dbReference type="GO" id="GO:0005524">
    <property type="term" value="F:ATP binding"/>
    <property type="evidence" value="ECO:0007669"/>
    <property type="project" value="InterPro"/>
</dbReference>
<dbReference type="SUPFAM" id="SSF50156">
    <property type="entry name" value="PDZ domain-like"/>
    <property type="match status" value="1"/>
</dbReference>
<dbReference type="GO" id="GO:0030163">
    <property type="term" value="P:protein catabolic process"/>
    <property type="evidence" value="ECO:0007669"/>
    <property type="project" value="InterPro"/>
</dbReference>
<dbReference type="PANTHER" id="PTHR10046">
    <property type="entry name" value="ATP DEPENDENT LON PROTEASE FAMILY MEMBER"/>
    <property type="match status" value="1"/>
</dbReference>
<dbReference type="InterPro" id="IPR001478">
    <property type="entry name" value="PDZ"/>
</dbReference>
<dbReference type="InterPro" id="IPR014721">
    <property type="entry name" value="Ribsml_uS5_D2-typ_fold_subgr"/>
</dbReference>
<feature type="transmembrane region" description="Helical" evidence="1">
    <location>
        <begin position="12"/>
        <end position="29"/>
    </location>
</feature>
<dbReference type="GO" id="GO:0006508">
    <property type="term" value="P:proteolysis"/>
    <property type="evidence" value="ECO:0007669"/>
    <property type="project" value="InterPro"/>
</dbReference>
<evidence type="ECO:0000256" key="1">
    <source>
        <dbReference type="SAM" id="Phobius"/>
    </source>
</evidence>
<dbReference type="SUPFAM" id="SSF54211">
    <property type="entry name" value="Ribosomal protein S5 domain 2-like"/>
    <property type="match status" value="1"/>
</dbReference>
<protein>
    <submittedName>
        <fullName evidence="4">Peptidase S16</fullName>
    </submittedName>
</protein>
<keyword evidence="1" id="KW-0472">Membrane</keyword>
<keyword evidence="1" id="KW-1133">Transmembrane helix</keyword>
<gene>
    <name evidence="4" type="ORF">IDH44_13065</name>
</gene>
<dbReference type="InterPro" id="IPR036034">
    <property type="entry name" value="PDZ_sf"/>
</dbReference>